<gene>
    <name evidence="1" type="ORF">ACFQ4B_05940</name>
</gene>
<sequence>MEKSQVITLHKDDVNENSQITFRQLYNEILNEMETYRNLGRLEELMDQKVKIDICDLNGNVIEGYVNLFVGWLEHGEVLLTGNLRDIF</sequence>
<dbReference type="EMBL" id="JBHTLU010000012">
    <property type="protein sequence ID" value="MFD1219651.1"/>
    <property type="molecule type" value="Genomic_DNA"/>
</dbReference>
<evidence type="ECO:0000313" key="2">
    <source>
        <dbReference type="Proteomes" id="UP001597180"/>
    </source>
</evidence>
<reference evidence="2" key="1">
    <citation type="journal article" date="2019" name="Int. J. Syst. Evol. Microbiol.">
        <title>The Global Catalogue of Microorganisms (GCM) 10K type strain sequencing project: providing services to taxonomists for standard genome sequencing and annotation.</title>
        <authorList>
            <consortium name="The Broad Institute Genomics Platform"/>
            <consortium name="The Broad Institute Genome Sequencing Center for Infectious Disease"/>
            <person name="Wu L."/>
            <person name="Ma J."/>
        </authorList>
    </citation>
    <scope>NUCLEOTIDE SEQUENCE [LARGE SCALE GENOMIC DNA]</scope>
    <source>
        <strain evidence="2">CCUG 53270</strain>
    </source>
</reference>
<dbReference type="RefSeq" id="WP_345594855.1">
    <property type="nucleotide sequence ID" value="NZ_BAABJG010000055.1"/>
</dbReference>
<accession>A0ABW3UGJ2</accession>
<organism evidence="1 2">
    <name type="scientific">Paenibacillus vulneris</name>
    <dbReference type="NCBI Taxonomy" id="1133364"/>
    <lineage>
        <taxon>Bacteria</taxon>
        <taxon>Bacillati</taxon>
        <taxon>Bacillota</taxon>
        <taxon>Bacilli</taxon>
        <taxon>Bacillales</taxon>
        <taxon>Paenibacillaceae</taxon>
        <taxon>Paenibacillus</taxon>
    </lineage>
</organism>
<name>A0ABW3UGJ2_9BACL</name>
<keyword evidence="2" id="KW-1185">Reference proteome</keyword>
<evidence type="ECO:0000313" key="1">
    <source>
        <dbReference type="EMBL" id="MFD1219651.1"/>
    </source>
</evidence>
<proteinExistence type="predicted"/>
<dbReference type="Proteomes" id="UP001597180">
    <property type="component" value="Unassembled WGS sequence"/>
</dbReference>
<protein>
    <submittedName>
        <fullName evidence="1">Uncharacterized protein</fullName>
    </submittedName>
</protein>
<comment type="caution">
    <text evidence="1">The sequence shown here is derived from an EMBL/GenBank/DDBJ whole genome shotgun (WGS) entry which is preliminary data.</text>
</comment>